<feature type="non-terminal residue" evidence="1">
    <location>
        <position position="93"/>
    </location>
</feature>
<feature type="non-terminal residue" evidence="1">
    <location>
        <position position="1"/>
    </location>
</feature>
<dbReference type="Gene3D" id="3.40.1190.20">
    <property type="match status" value="1"/>
</dbReference>
<reference evidence="1" key="1">
    <citation type="submission" date="2018-05" db="EMBL/GenBank/DDBJ databases">
        <authorList>
            <person name="Lanie J.A."/>
            <person name="Ng W.-L."/>
            <person name="Kazmierczak K.M."/>
            <person name="Andrzejewski T.M."/>
            <person name="Davidsen T.M."/>
            <person name="Wayne K.J."/>
            <person name="Tettelin H."/>
            <person name="Glass J.I."/>
            <person name="Rusch D."/>
            <person name="Podicherti R."/>
            <person name="Tsui H.-C.T."/>
            <person name="Winkler M.E."/>
        </authorList>
    </citation>
    <scope>NUCLEOTIDE SEQUENCE</scope>
</reference>
<dbReference type="EMBL" id="UINC01173724">
    <property type="protein sequence ID" value="SVD79472.1"/>
    <property type="molecule type" value="Genomic_DNA"/>
</dbReference>
<accession>A0A382Y816</accession>
<dbReference type="InterPro" id="IPR029056">
    <property type="entry name" value="Ribokinase-like"/>
</dbReference>
<organism evidence="1">
    <name type="scientific">marine metagenome</name>
    <dbReference type="NCBI Taxonomy" id="408172"/>
    <lineage>
        <taxon>unclassified sequences</taxon>
        <taxon>metagenomes</taxon>
        <taxon>ecological metagenomes</taxon>
    </lineage>
</organism>
<protein>
    <submittedName>
        <fullName evidence="1">Uncharacterized protein</fullName>
    </submittedName>
</protein>
<sequence length="93" mass="9900">MPNHFSNADPIHSSAPPSKGHVICCGFLTYCMLIVVEEFPAHNGGATIQNVVDSLGDDAAIVAVTLGRWQVLSTLVSSPISNDFYGSKVLEQL</sequence>
<dbReference type="AlphaFoldDB" id="A0A382Y816"/>
<evidence type="ECO:0000313" key="1">
    <source>
        <dbReference type="EMBL" id="SVD79472.1"/>
    </source>
</evidence>
<name>A0A382Y816_9ZZZZ</name>
<gene>
    <name evidence="1" type="ORF">METZ01_LOCUS432326</name>
</gene>
<proteinExistence type="predicted"/>